<dbReference type="PANTHER" id="PTHR37754">
    <property type="entry name" value="CALCIUM ION-BINDING PROTEIN"/>
    <property type="match status" value="1"/>
</dbReference>
<evidence type="ECO:0000313" key="1">
    <source>
        <dbReference type="EMBL" id="WOH14806.1"/>
    </source>
</evidence>
<dbReference type="KEGG" id="dcr:108200233"/>
<evidence type="ECO:0000313" key="2">
    <source>
        <dbReference type="Proteomes" id="UP000077755"/>
    </source>
</evidence>
<proteinExistence type="predicted"/>
<dbReference type="PANTHER" id="PTHR37754:SF1">
    <property type="entry name" value="CALCIUM ION-BINDING PROTEIN"/>
    <property type="match status" value="1"/>
</dbReference>
<reference evidence="1" key="2">
    <citation type="submission" date="2022-03" db="EMBL/GenBank/DDBJ databases">
        <title>Draft title - Genomic analysis of global carrot germplasm unveils the trajectory of domestication and the origin of high carotenoid orange carrot.</title>
        <authorList>
            <person name="Iorizzo M."/>
            <person name="Ellison S."/>
            <person name="Senalik D."/>
            <person name="Macko-Podgorni A."/>
            <person name="Grzebelus D."/>
            <person name="Bostan H."/>
            <person name="Rolling W."/>
            <person name="Curaba J."/>
            <person name="Simon P."/>
        </authorList>
    </citation>
    <scope>NUCLEOTIDE SEQUENCE</scope>
    <source>
        <tissue evidence="1">Leaf</tissue>
    </source>
</reference>
<dbReference type="EMBL" id="CP093351">
    <property type="protein sequence ID" value="WOH14806.1"/>
    <property type="molecule type" value="Genomic_DNA"/>
</dbReference>
<protein>
    <recommendedName>
        <fullName evidence="3">Calcium ion-binding protein</fullName>
    </recommendedName>
</protein>
<accession>A0AAF0XYG0</accession>
<dbReference type="Pfam" id="PF25284">
    <property type="entry name" value="DUF7874"/>
    <property type="match status" value="1"/>
</dbReference>
<evidence type="ECO:0008006" key="3">
    <source>
        <dbReference type="Google" id="ProtNLM"/>
    </source>
</evidence>
<sequence length="166" mass="18615">MGMFMSFMGKGLPTTQMLSLVMGTLYRKFIEKDIKNLEDFQKAILDIFDTINSALPGKHYDVPPQKDVEACFKEWKEAKKEPERKKLFTEFMTKNVILGKLDETSLVTGLVTPPAAMAAKRAGETLPQLSIIKSIPDVIFVPTATILALISVKVSRRMFVNNVAYP</sequence>
<name>A0AAF0XYG0_DAUCS</name>
<reference evidence="1" key="1">
    <citation type="journal article" date="2016" name="Nat. Genet.">
        <title>A high-quality carrot genome assembly provides new insights into carotenoid accumulation and asterid genome evolution.</title>
        <authorList>
            <person name="Iorizzo M."/>
            <person name="Ellison S."/>
            <person name="Senalik D."/>
            <person name="Zeng P."/>
            <person name="Satapoomin P."/>
            <person name="Huang J."/>
            <person name="Bowman M."/>
            <person name="Iovene M."/>
            <person name="Sanseverino W."/>
            <person name="Cavagnaro P."/>
            <person name="Yildiz M."/>
            <person name="Macko-Podgorni A."/>
            <person name="Moranska E."/>
            <person name="Grzebelus E."/>
            <person name="Grzebelus D."/>
            <person name="Ashrafi H."/>
            <person name="Zheng Z."/>
            <person name="Cheng S."/>
            <person name="Spooner D."/>
            <person name="Van Deynze A."/>
            <person name="Simon P."/>
        </authorList>
    </citation>
    <scope>NUCLEOTIDE SEQUENCE</scope>
    <source>
        <tissue evidence="1">Leaf</tissue>
    </source>
</reference>
<keyword evidence="2" id="KW-1185">Reference proteome</keyword>
<dbReference type="AlphaFoldDB" id="A0AAF0XYG0"/>
<dbReference type="InterPro" id="IPR057196">
    <property type="entry name" value="DUF7874"/>
</dbReference>
<organism evidence="1 2">
    <name type="scientific">Daucus carota subsp. sativus</name>
    <name type="common">Carrot</name>
    <dbReference type="NCBI Taxonomy" id="79200"/>
    <lineage>
        <taxon>Eukaryota</taxon>
        <taxon>Viridiplantae</taxon>
        <taxon>Streptophyta</taxon>
        <taxon>Embryophyta</taxon>
        <taxon>Tracheophyta</taxon>
        <taxon>Spermatophyta</taxon>
        <taxon>Magnoliopsida</taxon>
        <taxon>eudicotyledons</taxon>
        <taxon>Gunneridae</taxon>
        <taxon>Pentapetalae</taxon>
        <taxon>asterids</taxon>
        <taxon>campanulids</taxon>
        <taxon>Apiales</taxon>
        <taxon>Apiaceae</taxon>
        <taxon>Apioideae</taxon>
        <taxon>Scandiceae</taxon>
        <taxon>Daucinae</taxon>
        <taxon>Daucus</taxon>
        <taxon>Daucus sect. Daucus</taxon>
    </lineage>
</organism>
<gene>
    <name evidence="1" type="ORF">DCAR_0934329</name>
</gene>
<dbReference type="Proteomes" id="UP000077755">
    <property type="component" value="Chromosome 9"/>
</dbReference>